<name>A0ABT4X262_9BACI</name>
<dbReference type="SUPFAM" id="SSF53335">
    <property type="entry name" value="S-adenosyl-L-methionine-dependent methyltransferases"/>
    <property type="match status" value="1"/>
</dbReference>
<organism evidence="4 5">
    <name type="scientific">Bacillus changyiensis</name>
    <dbReference type="NCBI Taxonomy" id="3004103"/>
    <lineage>
        <taxon>Bacteria</taxon>
        <taxon>Bacillati</taxon>
        <taxon>Bacillota</taxon>
        <taxon>Bacilli</taxon>
        <taxon>Bacillales</taxon>
        <taxon>Bacillaceae</taxon>
        <taxon>Bacillus</taxon>
    </lineage>
</organism>
<keyword evidence="1 4" id="KW-0489">Methyltransferase</keyword>
<evidence type="ECO:0000313" key="5">
    <source>
        <dbReference type="Proteomes" id="UP001211894"/>
    </source>
</evidence>
<reference evidence="4 5" key="1">
    <citation type="submission" date="2023-01" db="EMBL/GenBank/DDBJ databases">
        <title>Bacillus changyiensis sp. nov., isolated from a coastal deposit.</title>
        <authorList>
            <person name="Xiao G."/>
            <person name="Lai Q."/>
            <person name="Hu Z."/>
            <person name="Shao Z."/>
        </authorList>
    </citation>
    <scope>NUCLEOTIDE SEQUENCE [LARGE SCALE GENOMIC DNA]</scope>
    <source>
        <strain evidence="4 5">CLL-7-23</strain>
    </source>
</reference>
<keyword evidence="5" id="KW-1185">Reference proteome</keyword>
<dbReference type="Pfam" id="PF13649">
    <property type="entry name" value="Methyltransf_25"/>
    <property type="match status" value="1"/>
</dbReference>
<evidence type="ECO:0000256" key="1">
    <source>
        <dbReference type="ARBA" id="ARBA00022603"/>
    </source>
</evidence>
<dbReference type="RefSeq" id="WP_271340225.1">
    <property type="nucleotide sequence ID" value="NZ_JAQKAB010000004.1"/>
</dbReference>
<sequence>MNMDWNHPNVFQYEKTIGLKIPCYEMLYDMMDRLLAVQLTKKEADILIVGAGGGQELLTLGKNHSKWTFTGIDISANMLDLARKRLKSAGVEAKVQFIEGEVDHLGQECHFAGATCMLVLHFVRDKRAFLQRIADCLVEGAPLFIASINGDPHAEPFNWQMRAWREHMLANGIAEQDWERFAASIGTHSYPIPARDVEDLLKESGFISVTRFFSAYLIDGWFAVKGDCK</sequence>
<feature type="domain" description="Methyltransferase" evidence="3">
    <location>
        <begin position="46"/>
        <end position="140"/>
    </location>
</feature>
<dbReference type="EMBL" id="JAQKAB010000004">
    <property type="protein sequence ID" value="MDA7026366.1"/>
    <property type="molecule type" value="Genomic_DNA"/>
</dbReference>
<dbReference type="InterPro" id="IPR041698">
    <property type="entry name" value="Methyltransf_25"/>
</dbReference>
<gene>
    <name evidence="4" type="ORF">PJ311_07010</name>
</gene>
<dbReference type="PANTHER" id="PTHR43861">
    <property type="entry name" value="TRANS-ACONITATE 2-METHYLTRANSFERASE-RELATED"/>
    <property type="match status" value="1"/>
</dbReference>
<protein>
    <submittedName>
        <fullName evidence="4">Class I SAM-dependent methyltransferase</fullName>
    </submittedName>
</protein>
<comment type="caution">
    <text evidence="4">The sequence shown here is derived from an EMBL/GenBank/DDBJ whole genome shotgun (WGS) entry which is preliminary data.</text>
</comment>
<keyword evidence="2" id="KW-0808">Transferase</keyword>
<dbReference type="Gene3D" id="3.40.50.150">
    <property type="entry name" value="Vaccinia Virus protein VP39"/>
    <property type="match status" value="1"/>
</dbReference>
<accession>A0ABT4X262</accession>
<proteinExistence type="predicted"/>
<dbReference type="PANTHER" id="PTHR43861:SF1">
    <property type="entry name" value="TRANS-ACONITATE 2-METHYLTRANSFERASE"/>
    <property type="match status" value="1"/>
</dbReference>
<dbReference type="InterPro" id="IPR029063">
    <property type="entry name" value="SAM-dependent_MTases_sf"/>
</dbReference>
<evidence type="ECO:0000313" key="4">
    <source>
        <dbReference type="EMBL" id="MDA7026366.1"/>
    </source>
</evidence>
<dbReference type="GO" id="GO:0008168">
    <property type="term" value="F:methyltransferase activity"/>
    <property type="evidence" value="ECO:0007669"/>
    <property type="project" value="UniProtKB-KW"/>
</dbReference>
<dbReference type="Proteomes" id="UP001211894">
    <property type="component" value="Unassembled WGS sequence"/>
</dbReference>
<dbReference type="GO" id="GO:0032259">
    <property type="term" value="P:methylation"/>
    <property type="evidence" value="ECO:0007669"/>
    <property type="project" value="UniProtKB-KW"/>
</dbReference>
<evidence type="ECO:0000256" key="2">
    <source>
        <dbReference type="ARBA" id="ARBA00022679"/>
    </source>
</evidence>
<dbReference type="CDD" id="cd02440">
    <property type="entry name" value="AdoMet_MTases"/>
    <property type="match status" value="1"/>
</dbReference>
<evidence type="ECO:0000259" key="3">
    <source>
        <dbReference type="Pfam" id="PF13649"/>
    </source>
</evidence>